<evidence type="ECO:0000313" key="3">
    <source>
        <dbReference type="Proteomes" id="UP001141253"/>
    </source>
</evidence>
<protein>
    <submittedName>
        <fullName evidence="2">Uncharacterized protein</fullName>
    </submittedName>
</protein>
<dbReference type="Proteomes" id="UP001141253">
    <property type="component" value="Chromosome 6"/>
</dbReference>
<feature type="compositionally biased region" description="Basic and acidic residues" evidence="1">
    <location>
        <begin position="74"/>
        <end position="87"/>
    </location>
</feature>
<name>A0ABQ9BB16_9ROSI</name>
<organism evidence="2 3">
    <name type="scientific">Salix suchowensis</name>
    <dbReference type="NCBI Taxonomy" id="1278906"/>
    <lineage>
        <taxon>Eukaryota</taxon>
        <taxon>Viridiplantae</taxon>
        <taxon>Streptophyta</taxon>
        <taxon>Embryophyta</taxon>
        <taxon>Tracheophyta</taxon>
        <taxon>Spermatophyta</taxon>
        <taxon>Magnoliopsida</taxon>
        <taxon>eudicotyledons</taxon>
        <taxon>Gunneridae</taxon>
        <taxon>Pentapetalae</taxon>
        <taxon>rosids</taxon>
        <taxon>fabids</taxon>
        <taxon>Malpighiales</taxon>
        <taxon>Salicaceae</taxon>
        <taxon>Saliceae</taxon>
        <taxon>Salix</taxon>
    </lineage>
</organism>
<feature type="region of interest" description="Disordered" evidence="1">
    <location>
        <begin position="54"/>
        <end position="87"/>
    </location>
</feature>
<proteinExistence type="predicted"/>
<accession>A0ABQ9BB16</accession>
<reference evidence="2" key="2">
    <citation type="journal article" date="2023" name="Int. J. Mol. Sci.">
        <title>De Novo Assembly and Annotation of 11 Diverse Shrub Willow (Salix) Genomes Reveals Novel Gene Organization in Sex-Linked Regions.</title>
        <authorList>
            <person name="Hyden B."/>
            <person name="Feng K."/>
            <person name="Yates T.B."/>
            <person name="Jawdy S."/>
            <person name="Cereghino C."/>
            <person name="Smart L.B."/>
            <person name="Muchero W."/>
        </authorList>
    </citation>
    <scope>NUCLEOTIDE SEQUENCE</scope>
    <source>
        <tissue evidence="2">Shoot tip</tissue>
    </source>
</reference>
<evidence type="ECO:0000313" key="2">
    <source>
        <dbReference type="EMBL" id="KAJ6380531.1"/>
    </source>
</evidence>
<sequence>MKEQIGMKNCGQQRLPDCERKRSQAKNQTKRTMGTVMKSKINFLFKTKKDPLEISKNLRKTKHENLSDTSRNSRMKETDKELPRRREKGEDFVKEDIFFLSRVKMEKENNSEFHASFFFFCSGY</sequence>
<dbReference type="EMBL" id="JAPFFI010000009">
    <property type="protein sequence ID" value="KAJ6380531.1"/>
    <property type="molecule type" value="Genomic_DNA"/>
</dbReference>
<comment type="caution">
    <text evidence="2">The sequence shown here is derived from an EMBL/GenBank/DDBJ whole genome shotgun (WGS) entry which is preliminary data.</text>
</comment>
<keyword evidence="3" id="KW-1185">Reference proteome</keyword>
<reference evidence="2" key="1">
    <citation type="submission" date="2022-10" db="EMBL/GenBank/DDBJ databases">
        <authorList>
            <person name="Hyden B.L."/>
            <person name="Feng K."/>
            <person name="Yates T."/>
            <person name="Jawdy S."/>
            <person name="Smart L.B."/>
            <person name="Muchero W."/>
        </authorList>
    </citation>
    <scope>NUCLEOTIDE SEQUENCE</scope>
    <source>
        <tissue evidence="2">Shoot tip</tissue>
    </source>
</reference>
<gene>
    <name evidence="2" type="ORF">OIU77_029426</name>
</gene>
<feature type="region of interest" description="Disordered" evidence="1">
    <location>
        <begin position="1"/>
        <end position="33"/>
    </location>
</feature>
<evidence type="ECO:0000256" key="1">
    <source>
        <dbReference type="SAM" id="MobiDB-lite"/>
    </source>
</evidence>